<evidence type="ECO:0000256" key="1">
    <source>
        <dbReference type="ARBA" id="ARBA00006249"/>
    </source>
</evidence>
<evidence type="ECO:0000256" key="2">
    <source>
        <dbReference type="ARBA" id="ARBA00022487"/>
    </source>
</evidence>
<keyword evidence="2" id="KW-0719">Serine esterase</keyword>
<keyword evidence="7" id="KW-1015">Disulfide bond</keyword>
<dbReference type="InterPro" id="IPR029058">
    <property type="entry name" value="AB_hydrolase_fold"/>
</dbReference>
<evidence type="ECO:0000256" key="6">
    <source>
        <dbReference type="ARBA" id="ARBA00022837"/>
    </source>
</evidence>
<evidence type="ECO:0000256" key="7">
    <source>
        <dbReference type="ARBA" id="ARBA00023157"/>
    </source>
</evidence>
<evidence type="ECO:0000256" key="3">
    <source>
        <dbReference type="ARBA" id="ARBA00022723"/>
    </source>
</evidence>
<keyword evidence="5 8" id="KW-0378">Hydrolase</keyword>
<keyword evidence="6" id="KW-0106">Calcium</keyword>
<dbReference type="PANTHER" id="PTHR33938">
    <property type="entry name" value="FERULOYL ESTERASE B-RELATED"/>
    <property type="match status" value="1"/>
</dbReference>
<proteinExistence type="inferred from homology"/>
<protein>
    <submittedName>
        <fullName evidence="8">Tannase/feruloyl esterase family alpha/beta hydrolase</fullName>
    </submittedName>
</protein>
<dbReference type="PANTHER" id="PTHR33938:SF15">
    <property type="entry name" value="FERULOYL ESTERASE B-RELATED"/>
    <property type="match status" value="1"/>
</dbReference>
<dbReference type="SUPFAM" id="SSF53474">
    <property type="entry name" value="alpha/beta-Hydrolases"/>
    <property type="match status" value="1"/>
</dbReference>
<evidence type="ECO:0000313" key="8">
    <source>
        <dbReference type="EMBL" id="UYQ71418.1"/>
    </source>
</evidence>
<evidence type="ECO:0000313" key="9">
    <source>
        <dbReference type="Proteomes" id="UP001163882"/>
    </source>
</evidence>
<dbReference type="Proteomes" id="UP001163882">
    <property type="component" value="Chromosome"/>
</dbReference>
<name>A0ABY6ILE7_9HYPH</name>
<reference evidence="8" key="1">
    <citation type="submission" date="2022-10" db="EMBL/GenBank/DDBJ databases">
        <title>YIM 151497 complete genome.</title>
        <authorList>
            <person name="Chen X."/>
        </authorList>
    </citation>
    <scope>NUCLEOTIDE SEQUENCE</scope>
    <source>
        <strain evidence="8">YIM 151497</strain>
    </source>
</reference>
<organism evidence="8 9">
    <name type="scientific">Pelagibacterium flavum</name>
    <dbReference type="NCBI Taxonomy" id="2984530"/>
    <lineage>
        <taxon>Bacteria</taxon>
        <taxon>Pseudomonadati</taxon>
        <taxon>Pseudomonadota</taxon>
        <taxon>Alphaproteobacteria</taxon>
        <taxon>Hyphomicrobiales</taxon>
        <taxon>Devosiaceae</taxon>
        <taxon>Pelagibacterium</taxon>
    </lineage>
</organism>
<keyword evidence="9" id="KW-1185">Reference proteome</keyword>
<dbReference type="Gene3D" id="3.40.50.1820">
    <property type="entry name" value="alpha/beta hydrolase"/>
    <property type="match status" value="1"/>
</dbReference>
<sequence length="303" mass="33072">MPAVERRCFRWFFKDCAAARTGRHAQFSCPGVTFGNDSGHPPESGGGAAFARNDEALVNYGYAHIKKAYDVMSLLAETAYDTAPERVYFLGGSTGGREGLTAATRWPESSDGVITYYPTAFFMGLRLWGVALADAIYSDDSAGWFPLEIVETIAERAVTLRDPLDGAEDGIVSNPAECRAISSSIVEDLRCPADQVAANCLNQTQIDRVIDVYYNGYTLPCEIGGWSEYKGYNSLEGVVMNIGTQAEYINPRRPAPMHTTLIGRSSSCPILSIHLKISIFWNSTSRSLANSTGGPHSIRRSIR</sequence>
<dbReference type="EMBL" id="CP107716">
    <property type="protein sequence ID" value="UYQ71418.1"/>
    <property type="molecule type" value="Genomic_DNA"/>
</dbReference>
<evidence type="ECO:0000256" key="4">
    <source>
        <dbReference type="ARBA" id="ARBA00022729"/>
    </source>
</evidence>
<keyword evidence="3" id="KW-0479">Metal-binding</keyword>
<dbReference type="RefSeq" id="WP_264225070.1">
    <property type="nucleotide sequence ID" value="NZ_CP107716.1"/>
</dbReference>
<dbReference type="GO" id="GO:0016787">
    <property type="term" value="F:hydrolase activity"/>
    <property type="evidence" value="ECO:0007669"/>
    <property type="project" value="UniProtKB-KW"/>
</dbReference>
<comment type="similarity">
    <text evidence="1">Belongs to the tannase family.</text>
</comment>
<evidence type="ECO:0000256" key="5">
    <source>
        <dbReference type="ARBA" id="ARBA00022801"/>
    </source>
</evidence>
<accession>A0ABY6ILE7</accession>
<gene>
    <name evidence="8" type="ORF">OF122_15390</name>
</gene>
<keyword evidence="4" id="KW-0732">Signal</keyword>
<dbReference type="Pfam" id="PF07519">
    <property type="entry name" value="Tannase"/>
    <property type="match status" value="1"/>
</dbReference>
<dbReference type="InterPro" id="IPR011118">
    <property type="entry name" value="Tannase/feruloyl_esterase"/>
</dbReference>